<dbReference type="GO" id="GO:0006282">
    <property type="term" value="P:regulation of DNA repair"/>
    <property type="evidence" value="ECO:0007669"/>
    <property type="project" value="UniProtKB-UniRule"/>
</dbReference>
<dbReference type="EMBL" id="VUMZ01000001">
    <property type="protein sequence ID" value="MST50896.1"/>
    <property type="molecule type" value="Genomic_DNA"/>
</dbReference>
<dbReference type="HAMAP" id="MF_01114">
    <property type="entry name" value="RecX"/>
    <property type="match status" value="1"/>
</dbReference>
<evidence type="ECO:0000256" key="1">
    <source>
        <dbReference type="ARBA" id="ARBA00004496"/>
    </source>
</evidence>
<dbReference type="GeneID" id="303113877"/>
<dbReference type="InterPro" id="IPR053924">
    <property type="entry name" value="RecX_HTH_2nd"/>
</dbReference>
<evidence type="ECO:0000256" key="5">
    <source>
        <dbReference type="HAMAP-Rule" id="MF_01114"/>
    </source>
</evidence>
<sequence length="158" mass="18128">MNRSCDEAAVRKLADRMMTAAEMKSFLSGRGYEAEEIRQTVRQLQEDGYLDDRNYCAEYFVAAFRRNKGKYRVFAELRRKGVDEEIIAAAYEDYAEEQPVDETSMAREEAEKVLRLADLTPEDPVPDKIRGRIARRLSSLGYGSGIIYAILEDLKRGE</sequence>
<evidence type="ECO:0000313" key="7">
    <source>
        <dbReference type="EMBL" id="MST50896.1"/>
    </source>
</evidence>
<reference evidence="7 8" key="1">
    <citation type="submission" date="2019-08" db="EMBL/GenBank/DDBJ databases">
        <title>In-depth cultivation of the pig gut microbiome towards novel bacterial diversity and tailored functional studies.</title>
        <authorList>
            <person name="Wylensek D."/>
            <person name="Hitch T.C.A."/>
            <person name="Clavel T."/>
        </authorList>
    </citation>
    <scope>NUCLEOTIDE SEQUENCE [LARGE SCALE GENOMIC DNA]</scope>
    <source>
        <strain evidence="7 8">WCA-MUC-591-APC-3H</strain>
    </source>
</reference>
<comment type="function">
    <text evidence="5">Modulates RecA activity.</text>
</comment>
<evidence type="ECO:0000313" key="8">
    <source>
        <dbReference type="Proteomes" id="UP000474676"/>
    </source>
</evidence>
<keyword evidence="8" id="KW-1185">Reference proteome</keyword>
<dbReference type="RefSeq" id="WP_154573376.1">
    <property type="nucleotide sequence ID" value="NZ_VUMZ01000001.1"/>
</dbReference>
<dbReference type="InterPro" id="IPR036388">
    <property type="entry name" value="WH-like_DNA-bd_sf"/>
</dbReference>
<evidence type="ECO:0000259" key="6">
    <source>
        <dbReference type="Pfam" id="PF02631"/>
    </source>
</evidence>
<dbReference type="PANTHER" id="PTHR33602:SF1">
    <property type="entry name" value="REGULATORY PROTEIN RECX FAMILY PROTEIN"/>
    <property type="match status" value="1"/>
</dbReference>
<dbReference type="Pfam" id="PF02631">
    <property type="entry name" value="RecX_HTH2"/>
    <property type="match status" value="1"/>
</dbReference>
<evidence type="ECO:0000256" key="3">
    <source>
        <dbReference type="ARBA" id="ARBA00018111"/>
    </source>
</evidence>
<dbReference type="Proteomes" id="UP000474676">
    <property type="component" value="Unassembled WGS sequence"/>
</dbReference>
<dbReference type="PANTHER" id="PTHR33602">
    <property type="entry name" value="REGULATORY PROTEIN RECX FAMILY PROTEIN"/>
    <property type="match status" value="1"/>
</dbReference>
<comment type="subcellular location">
    <subcellularLocation>
        <location evidence="1 5">Cytoplasm</location>
    </subcellularLocation>
</comment>
<name>A0A6L5Y2L7_9FIRM</name>
<comment type="caution">
    <text evidence="7">The sequence shown here is derived from an EMBL/GenBank/DDBJ whole genome shotgun (WGS) entry which is preliminary data.</text>
</comment>
<proteinExistence type="inferred from homology"/>
<feature type="domain" description="RecX second three-helical" evidence="6">
    <location>
        <begin position="51"/>
        <end position="90"/>
    </location>
</feature>
<organism evidence="7 8">
    <name type="scientific">Hornefia butyriciproducens</name>
    <dbReference type="NCBI Taxonomy" id="2652293"/>
    <lineage>
        <taxon>Bacteria</taxon>
        <taxon>Bacillati</taxon>
        <taxon>Bacillota</taxon>
        <taxon>Clostridia</taxon>
        <taxon>Peptostreptococcales</taxon>
        <taxon>Anaerovoracaceae</taxon>
        <taxon>Hornefia</taxon>
    </lineage>
</organism>
<dbReference type="InterPro" id="IPR003783">
    <property type="entry name" value="Regulatory_RecX"/>
</dbReference>
<evidence type="ECO:0000256" key="2">
    <source>
        <dbReference type="ARBA" id="ARBA00009695"/>
    </source>
</evidence>
<protein>
    <recommendedName>
        <fullName evidence="3 5">Regulatory protein RecX</fullName>
    </recommendedName>
</protein>
<dbReference type="Gene3D" id="1.10.10.10">
    <property type="entry name" value="Winged helix-like DNA-binding domain superfamily/Winged helix DNA-binding domain"/>
    <property type="match status" value="2"/>
</dbReference>
<accession>A0A6L5Y2L7</accession>
<comment type="similarity">
    <text evidence="2 5">Belongs to the RecX family.</text>
</comment>
<keyword evidence="4 5" id="KW-0963">Cytoplasm</keyword>
<evidence type="ECO:0000256" key="4">
    <source>
        <dbReference type="ARBA" id="ARBA00022490"/>
    </source>
</evidence>
<gene>
    <name evidence="5" type="primary">recX</name>
    <name evidence="7" type="ORF">FYJ64_00935</name>
</gene>
<dbReference type="AlphaFoldDB" id="A0A6L5Y2L7"/>
<dbReference type="GO" id="GO:0005737">
    <property type="term" value="C:cytoplasm"/>
    <property type="evidence" value="ECO:0007669"/>
    <property type="project" value="UniProtKB-SubCell"/>
</dbReference>